<feature type="domain" description="Ketoreductase (KR)" evidence="4">
    <location>
        <begin position="57"/>
        <end position="182"/>
    </location>
</feature>
<dbReference type="AlphaFoldDB" id="K8FHZ1"/>
<dbReference type="PANTHER" id="PTHR24320">
    <property type="entry name" value="RETINOL DEHYDROGENASE"/>
    <property type="match status" value="1"/>
</dbReference>
<proteinExistence type="inferred from homology"/>
<feature type="region of interest" description="Disordered" evidence="3">
    <location>
        <begin position="391"/>
        <end position="438"/>
    </location>
</feature>
<evidence type="ECO:0000313" key="6">
    <source>
        <dbReference type="Proteomes" id="UP000198341"/>
    </source>
</evidence>
<dbReference type="OrthoDB" id="498601at2759"/>
<gene>
    <name evidence="5" type="ORF">Bathy07g01330</name>
</gene>
<evidence type="ECO:0000256" key="2">
    <source>
        <dbReference type="ARBA" id="ARBA00023002"/>
    </source>
</evidence>
<dbReference type="STRING" id="41875.K8FHZ1"/>
<evidence type="ECO:0000259" key="4">
    <source>
        <dbReference type="Pfam" id="PF08659"/>
    </source>
</evidence>
<dbReference type="Pfam" id="PF08659">
    <property type="entry name" value="KR"/>
    <property type="match status" value="1"/>
</dbReference>
<dbReference type="PANTHER" id="PTHR24320:SF148">
    <property type="entry name" value="NAD(P)-BINDING ROSSMANN-FOLD SUPERFAMILY PROTEIN"/>
    <property type="match status" value="1"/>
</dbReference>
<dbReference type="InterPro" id="IPR036291">
    <property type="entry name" value="NAD(P)-bd_dom_sf"/>
</dbReference>
<dbReference type="GeneID" id="19014623"/>
<reference evidence="5 6" key="1">
    <citation type="submission" date="2011-10" db="EMBL/GenBank/DDBJ databases">
        <authorList>
            <person name="Genoscope - CEA"/>
        </authorList>
    </citation>
    <scope>NUCLEOTIDE SEQUENCE [LARGE SCALE GENOMIC DNA]</scope>
    <source>
        <strain evidence="5 6">RCC 1105</strain>
    </source>
</reference>
<dbReference type="EMBL" id="FO082272">
    <property type="protein sequence ID" value="CCO66304.1"/>
    <property type="molecule type" value="Genomic_DNA"/>
</dbReference>
<name>K8FHZ1_9CHLO</name>
<dbReference type="InterPro" id="IPR002347">
    <property type="entry name" value="SDR_fam"/>
</dbReference>
<dbReference type="PRINTS" id="PR00081">
    <property type="entry name" value="GDHRDH"/>
</dbReference>
<dbReference type="KEGG" id="bpg:Bathy07g01330"/>
<sequence>MSSFTSACSSIDFGFSQCFGGWQNASVEVKLSAGQSFPATATGMDVTESVSDLASKTFILTGATGTLGRACAKILRARGCKLIFASRDVEKASAFVGEMEKEDFEGEDEGDEDEDDEEEKDEEKEADEEKPKKKKKKKVTMKEVTILKCDLSSVHSVKSFCREFQKLALPLHGILCLAGVVVQPFALTKPDGVETHFAINHLSHYAMVSFLSDELTRTAAVAGNDGKVVLVSSNAHHWSYRVRRGTTKPSRGIDFENLNSSYGYSAINSYGQSKLCPILHAWRISETVNGVRAFAVNPGQFGEELSKQFGEYFGGSIVHSLVAPFTKVSVEVASATVLLCLTNSGLPPGVYYSECKPTRSSLPSRDPRLATQLCDESDEMIREILAKKHVEFSGENESGGGGGGGSDSPKVPRSPGGMVMMTSPAKMSIGGDSPRGMK</sequence>
<dbReference type="Gene3D" id="3.40.50.720">
    <property type="entry name" value="NAD(P)-binding Rossmann-like Domain"/>
    <property type="match status" value="1"/>
</dbReference>
<evidence type="ECO:0000256" key="1">
    <source>
        <dbReference type="ARBA" id="ARBA00006484"/>
    </source>
</evidence>
<dbReference type="RefSeq" id="XP_007512216.1">
    <property type="nucleotide sequence ID" value="XM_007512154.1"/>
</dbReference>
<keyword evidence="2" id="KW-0560">Oxidoreductase</keyword>
<evidence type="ECO:0000313" key="5">
    <source>
        <dbReference type="EMBL" id="CCO66304.1"/>
    </source>
</evidence>
<dbReference type="InterPro" id="IPR013968">
    <property type="entry name" value="PKS_KR"/>
</dbReference>
<evidence type="ECO:0000256" key="3">
    <source>
        <dbReference type="SAM" id="MobiDB-lite"/>
    </source>
</evidence>
<feature type="region of interest" description="Disordered" evidence="3">
    <location>
        <begin position="100"/>
        <end position="135"/>
    </location>
</feature>
<accession>K8FHZ1</accession>
<keyword evidence="6" id="KW-1185">Reference proteome</keyword>
<protein>
    <recommendedName>
        <fullName evidence="4">Ketoreductase (KR) domain-containing protein</fullName>
    </recommendedName>
</protein>
<dbReference type="SUPFAM" id="SSF51735">
    <property type="entry name" value="NAD(P)-binding Rossmann-fold domains"/>
    <property type="match status" value="1"/>
</dbReference>
<dbReference type="eggNOG" id="KOG1208">
    <property type="taxonomic scope" value="Eukaryota"/>
</dbReference>
<comment type="similarity">
    <text evidence="1">Belongs to the short-chain dehydrogenases/reductases (SDR) family.</text>
</comment>
<organism evidence="5 6">
    <name type="scientific">Bathycoccus prasinos</name>
    <dbReference type="NCBI Taxonomy" id="41875"/>
    <lineage>
        <taxon>Eukaryota</taxon>
        <taxon>Viridiplantae</taxon>
        <taxon>Chlorophyta</taxon>
        <taxon>Mamiellophyceae</taxon>
        <taxon>Mamiellales</taxon>
        <taxon>Bathycoccaceae</taxon>
        <taxon>Bathycoccus</taxon>
    </lineage>
</organism>
<feature type="compositionally biased region" description="Acidic residues" evidence="3">
    <location>
        <begin position="100"/>
        <end position="128"/>
    </location>
</feature>
<dbReference type="GO" id="GO:0016491">
    <property type="term" value="F:oxidoreductase activity"/>
    <property type="evidence" value="ECO:0007669"/>
    <property type="project" value="UniProtKB-KW"/>
</dbReference>
<dbReference type="Proteomes" id="UP000198341">
    <property type="component" value="Chromosome 7"/>
</dbReference>
<feature type="compositionally biased region" description="Gly residues" evidence="3">
    <location>
        <begin position="397"/>
        <end position="406"/>
    </location>
</feature>